<dbReference type="CDD" id="cd03425">
    <property type="entry name" value="NUDIX_MutT_NudA_like"/>
    <property type="match status" value="1"/>
</dbReference>
<keyword evidence="6" id="KW-0227">DNA damage</keyword>
<evidence type="ECO:0000256" key="15">
    <source>
        <dbReference type="ARBA" id="ARBA00041979"/>
    </source>
</evidence>
<protein>
    <recommendedName>
        <fullName evidence="13">8-oxo-dGTP diphosphatase</fullName>
        <ecNumber evidence="12">3.6.1.55</ecNumber>
    </recommendedName>
    <alternativeName>
        <fullName evidence="16">7,8-dihydro-8-oxoguanine-triphosphatase</fullName>
    </alternativeName>
    <alternativeName>
        <fullName evidence="15">Mutator protein MutT</fullName>
    </alternativeName>
    <alternativeName>
        <fullName evidence="14">dGTP pyrophosphohydrolase</fullName>
    </alternativeName>
</protein>
<evidence type="ECO:0000256" key="9">
    <source>
        <dbReference type="ARBA" id="ARBA00023204"/>
    </source>
</evidence>
<sequence>MKQVDVAVGVVKRGTQTYVTLRSQDKHQGGKWEFPGGKKEAGETTFDALKRELAEEIGITVKSSEPLILIEHDYGDKRVSLDVHLVESFEGEPYGREEQQGKWLAINALEPEDFPAANATIIDALHNQ</sequence>
<evidence type="ECO:0000259" key="17">
    <source>
        <dbReference type="PROSITE" id="PS51462"/>
    </source>
</evidence>
<evidence type="ECO:0000256" key="1">
    <source>
        <dbReference type="ARBA" id="ARBA00001946"/>
    </source>
</evidence>
<keyword evidence="9" id="KW-0234">DNA repair</keyword>
<keyword evidence="3" id="KW-0515">Mutator protein</keyword>
<evidence type="ECO:0000256" key="7">
    <source>
        <dbReference type="ARBA" id="ARBA00022801"/>
    </source>
</evidence>
<evidence type="ECO:0000256" key="8">
    <source>
        <dbReference type="ARBA" id="ARBA00022842"/>
    </source>
</evidence>
<evidence type="ECO:0000256" key="5">
    <source>
        <dbReference type="ARBA" id="ARBA00022723"/>
    </source>
</evidence>
<feature type="domain" description="Nudix hydrolase" evidence="17">
    <location>
        <begin position="1"/>
        <end position="128"/>
    </location>
</feature>
<evidence type="ECO:0000313" key="18">
    <source>
        <dbReference type="EMBL" id="MBD3586100.1"/>
    </source>
</evidence>
<dbReference type="Proteomes" id="UP000624419">
    <property type="component" value="Unassembled WGS sequence"/>
</dbReference>
<keyword evidence="8" id="KW-0460">Magnesium</keyword>
<evidence type="ECO:0000256" key="10">
    <source>
        <dbReference type="ARBA" id="ARBA00035861"/>
    </source>
</evidence>
<dbReference type="PANTHER" id="PTHR47707">
    <property type="entry name" value="8-OXO-DGTP DIPHOSPHATASE"/>
    <property type="match status" value="1"/>
</dbReference>
<evidence type="ECO:0000313" key="19">
    <source>
        <dbReference type="Proteomes" id="UP000624419"/>
    </source>
</evidence>
<dbReference type="RefSeq" id="WP_191024768.1">
    <property type="nucleotide sequence ID" value="NZ_JABBXD010000005.1"/>
</dbReference>
<evidence type="ECO:0000256" key="14">
    <source>
        <dbReference type="ARBA" id="ARBA00041592"/>
    </source>
</evidence>
<keyword evidence="19" id="KW-1185">Reference proteome</keyword>
<dbReference type="InterPro" id="IPR029119">
    <property type="entry name" value="MutY_C"/>
</dbReference>
<evidence type="ECO:0000256" key="16">
    <source>
        <dbReference type="ARBA" id="ARBA00042798"/>
    </source>
</evidence>
<comment type="caution">
    <text evidence="18">The sequence shown here is derived from an EMBL/GenBank/DDBJ whole genome shotgun (WGS) entry which is preliminary data.</text>
</comment>
<gene>
    <name evidence="18" type="primary">mutT</name>
    <name evidence="18" type="ORF">HHX48_10150</name>
</gene>
<keyword evidence="7" id="KW-0378">Hydrolase</keyword>
<evidence type="ECO:0000256" key="3">
    <source>
        <dbReference type="ARBA" id="ARBA00022457"/>
    </source>
</evidence>
<dbReference type="PROSITE" id="PS00893">
    <property type="entry name" value="NUDIX_BOX"/>
    <property type="match status" value="1"/>
</dbReference>
<dbReference type="Pfam" id="PF14815">
    <property type="entry name" value="NUDIX_4"/>
    <property type="match status" value="1"/>
</dbReference>
<organism evidence="18 19">
    <name type="scientific">Salinimonas profundi</name>
    <dbReference type="NCBI Taxonomy" id="2729140"/>
    <lineage>
        <taxon>Bacteria</taxon>
        <taxon>Pseudomonadati</taxon>
        <taxon>Pseudomonadota</taxon>
        <taxon>Gammaproteobacteria</taxon>
        <taxon>Alteromonadales</taxon>
        <taxon>Alteromonadaceae</taxon>
        <taxon>Alteromonas/Salinimonas group</taxon>
        <taxon>Salinimonas</taxon>
    </lineage>
</organism>
<evidence type="ECO:0000256" key="4">
    <source>
        <dbReference type="ARBA" id="ARBA00022705"/>
    </source>
</evidence>
<dbReference type="Gene3D" id="3.90.79.10">
    <property type="entry name" value="Nucleoside Triphosphate Pyrophosphohydrolase"/>
    <property type="match status" value="1"/>
</dbReference>
<dbReference type="InterPro" id="IPR020084">
    <property type="entry name" value="NUDIX_hydrolase_CS"/>
</dbReference>
<dbReference type="EMBL" id="JABBXD010000005">
    <property type="protein sequence ID" value="MBD3586100.1"/>
    <property type="molecule type" value="Genomic_DNA"/>
</dbReference>
<dbReference type="PROSITE" id="PS51462">
    <property type="entry name" value="NUDIX"/>
    <property type="match status" value="1"/>
</dbReference>
<dbReference type="PRINTS" id="PR00502">
    <property type="entry name" value="NUDIXFAMILY"/>
</dbReference>
<dbReference type="SUPFAM" id="SSF55811">
    <property type="entry name" value="Nudix"/>
    <property type="match status" value="1"/>
</dbReference>
<comment type="catalytic activity">
    <reaction evidence="11">
        <text>8-oxo-GTP + H2O = 8-oxo-GMP + diphosphate + H(+)</text>
        <dbReference type="Rhea" id="RHEA:67616"/>
        <dbReference type="ChEBI" id="CHEBI:15377"/>
        <dbReference type="ChEBI" id="CHEBI:15378"/>
        <dbReference type="ChEBI" id="CHEBI:33019"/>
        <dbReference type="ChEBI" id="CHEBI:143553"/>
        <dbReference type="ChEBI" id="CHEBI:145694"/>
    </reaction>
</comment>
<evidence type="ECO:0000256" key="13">
    <source>
        <dbReference type="ARBA" id="ARBA00040794"/>
    </source>
</evidence>
<evidence type="ECO:0000256" key="11">
    <source>
        <dbReference type="ARBA" id="ARBA00036904"/>
    </source>
</evidence>
<dbReference type="InterPro" id="IPR003561">
    <property type="entry name" value="Mutator_MutT"/>
</dbReference>
<keyword evidence="4" id="KW-0235">DNA replication</keyword>
<comment type="cofactor">
    <cofactor evidence="1">
        <name>Mg(2+)</name>
        <dbReference type="ChEBI" id="CHEBI:18420"/>
    </cofactor>
</comment>
<name>A0ABR8LPP5_9ALTE</name>
<dbReference type="InterPro" id="IPR020476">
    <property type="entry name" value="Nudix_hydrolase"/>
</dbReference>
<dbReference type="InterPro" id="IPR047127">
    <property type="entry name" value="MutT-like"/>
</dbReference>
<dbReference type="InterPro" id="IPR000086">
    <property type="entry name" value="NUDIX_hydrolase_dom"/>
</dbReference>
<proteinExistence type="inferred from homology"/>
<dbReference type="InterPro" id="IPR015797">
    <property type="entry name" value="NUDIX_hydrolase-like_dom_sf"/>
</dbReference>
<evidence type="ECO:0000256" key="12">
    <source>
        <dbReference type="ARBA" id="ARBA00038905"/>
    </source>
</evidence>
<evidence type="ECO:0000256" key="6">
    <source>
        <dbReference type="ARBA" id="ARBA00022763"/>
    </source>
</evidence>
<evidence type="ECO:0000256" key="2">
    <source>
        <dbReference type="ARBA" id="ARBA00005582"/>
    </source>
</evidence>
<reference evidence="18 19" key="1">
    <citation type="submission" date="2020-04" db="EMBL/GenBank/DDBJ databases">
        <title>Salinimonas sp. HHU 13199.</title>
        <authorList>
            <person name="Cui X."/>
            <person name="Zhang D."/>
        </authorList>
    </citation>
    <scope>NUCLEOTIDE SEQUENCE [LARGE SCALE GENOMIC DNA]</scope>
    <source>
        <strain evidence="18 19">HHU 13199</strain>
    </source>
</reference>
<comment type="similarity">
    <text evidence="2">Belongs to the Nudix hydrolase family.</text>
</comment>
<dbReference type="NCBIfam" id="TIGR00586">
    <property type="entry name" value="mutt"/>
    <property type="match status" value="1"/>
</dbReference>
<dbReference type="PANTHER" id="PTHR47707:SF1">
    <property type="entry name" value="NUDIX HYDROLASE FAMILY PROTEIN"/>
    <property type="match status" value="1"/>
</dbReference>
<accession>A0ABR8LPP5</accession>
<comment type="catalytic activity">
    <reaction evidence="10">
        <text>8-oxo-dGTP + H2O = 8-oxo-dGMP + diphosphate + H(+)</text>
        <dbReference type="Rhea" id="RHEA:31575"/>
        <dbReference type="ChEBI" id="CHEBI:15377"/>
        <dbReference type="ChEBI" id="CHEBI:15378"/>
        <dbReference type="ChEBI" id="CHEBI:33019"/>
        <dbReference type="ChEBI" id="CHEBI:63224"/>
        <dbReference type="ChEBI" id="CHEBI:77896"/>
        <dbReference type="EC" id="3.6.1.55"/>
    </reaction>
</comment>
<dbReference type="EC" id="3.6.1.55" evidence="12"/>
<keyword evidence="5" id="KW-0479">Metal-binding</keyword>